<proteinExistence type="predicted"/>
<protein>
    <submittedName>
        <fullName evidence="2">Uncharacterized protein</fullName>
    </submittedName>
</protein>
<sequence length="67" mass="7429">MGPGKFAKYFSTFIGLMTIMQLLYHPVLIAGSPKEHLANAAIAVFMGLGVRSFGLMCLSFYHWFNGK</sequence>
<feature type="transmembrane region" description="Helical" evidence="1">
    <location>
        <begin position="37"/>
        <end position="64"/>
    </location>
</feature>
<dbReference type="RefSeq" id="WP_119804606.1">
    <property type="nucleotide sequence ID" value="NZ_QYYG01000003.1"/>
</dbReference>
<keyword evidence="3" id="KW-1185">Reference proteome</keyword>
<accession>A0AA92X375</accession>
<feature type="transmembrane region" description="Helical" evidence="1">
    <location>
        <begin position="6"/>
        <end position="25"/>
    </location>
</feature>
<reference evidence="2 3" key="1">
    <citation type="submission" date="2018-09" db="EMBL/GenBank/DDBJ databases">
        <title>Draft genome of a novel serratia sp. strain with antifungal activity.</title>
        <authorList>
            <person name="Dichmann S.I."/>
            <person name="Park B.P."/>
            <person name="Pathiraja D."/>
            <person name="Choi I.-G."/>
            <person name="Stougaard P."/>
            <person name="Hennessy R.C."/>
        </authorList>
    </citation>
    <scope>NUCLEOTIDE SEQUENCE [LARGE SCALE GENOMIC DNA]</scope>
    <source>
        <strain evidence="2 3">S40</strain>
    </source>
</reference>
<evidence type="ECO:0000313" key="3">
    <source>
        <dbReference type="Proteomes" id="UP000284338"/>
    </source>
</evidence>
<comment type="caution">
    <text evidence="2">The sequence shown here is derived from an EMBL/GenBank/DDBJ whole genome shotgun (WGS) entry which is preliminary data.</text>
</comment>
<evidence type="ECO:0000313" key="2">
    <source>
        <dbReference type="EMBL" id="RJF55384.1"/>
    </source>
</evidence>
<evidence type="ECO:0000256" key="1">
    <source>
        <dbReference type="SAM" id="Phobius"/>
    </source>
</evidence>
<keyword evidence="1" id="KW-1133">Transmembrane helix</keyword>
<keyword evidence="1" id="KW-0812">Transmembrane</keyword>
<name>A0AA92X375_9GAMM</name>
<dbReference type="EMBL" id="QYYG01000003">
    <property type="protein sequence ID" value="RJF55384.1"/>
    <property type="molecule type" value="Genomic_DNA"/>
</dbReference>
<organism evidence="2 3">
    <name type="scientific">Serratia inhibens</name>
    <dbReference type="NCBI Taxonomy" id="2338073"/>
    <lineage>
        <taxon>Bacteria</taxon>
        <taxon>Pseudomonadati</taxon>
        <taxon>Pseudomonadota</taxon>
        <taxon>Gammaproteobacteria</taxon>
        <taxon>Enterobacterales</taxon>
        <taxon>Yersiniaceae</taxon>
        <taxon>Serratia</taxon>
    </lineage>
</organism>
<gene>
    <name evidence="2" type="ORF">D4100_13845</name>
</gene>
<keyword evidence="1" id="KW-0472">Membrane</keyword>
<dbReference type="Proteomes" id="UP000284338">
    <property type="component" value="Unassembled WGS sequence"/>
</dbReference>
<dbReference type="AlphaFoldDB" id="A0AA92X375"/>